<accession>A0ACA9MTS8</accession>
<sequence>MTSTFNTCEREKLFLNPSSKKFGVPELQKLVKPHIDSFNSLLEPPTKGILNYAVVDIDPVEIFDVKVPYNSPAQGNNLKDEILISKPLLSEHVRASTMRKIYPAECRERLTTYAGKMNIKLCWKVNDGNTNFETKYVGMAPIMVK</sequence>
<evidence type="ECO:0000313" key="1">
    <source>
        <dbReference type="EMBL" id="CAG8612815.1"/>
    </source>
</evidence>
<dbReference type="Proteomes" id="UP000789920">
    <property type="component" value="Unassembled WGS sequence"/>
</dbReference>
<dbReference type="EMBL" id="CAJVQC010010113">
    <property type="protein sequence ID" value="CAG8612815.1"/>
    <property type="molecule type" value="Genomic_DNA"/>
</dbReference>
<evidence type="ECO:0000313" key="2">
    <source>
        <dbReference type="Proteomes" id="UP000789920"/>
    </source>
</evidence>
<proteinExistence type="predicted"/>
<protein>
    <submittedName>
        <fullName evidence="1">23172_t:CDS:1</fullName>
    </submittedName>
</protein>
<reference evidence="1" key="1">
    <citation type="submission" date="2021-06" db="EMBL/GenBank/DDBJ databases">
        <authorList>
            <person name="Kallberg Y."/>
            <person name="Tangrot J."/>
            <person name="Rosling A."/>
        </authorList>
    </citation>
    <scope>NUCLEOTIDE SEQUENCE</scope>
    <source>
        <strain evidence="1">MA461A</strain>
    </source>
</reference>
<comment type="caution">
    <text evidence="1">The sequence shown here is derived from an EMBL/GenBank/DDBJ whole genome shotgun (WGS) entry which is preliminary data.</text>
</comment>
<name>A0ACA9MTS8_9GLOM</name>
<gene>
    <name evidence="1" type="ORF">RPERSI_LOCUS6374</name>
</gene>
<organism evidence="1 2">
    <name type="scientific">Racocetra persica</name>
    <dbReference type="NCBI Taxonomy" id="160502"/>
    <lineage>
        <taxon>Eukaryota</taxon>
        <taxon>Fungi</taxon>
        <taxon>Fungi incertae sedis</taxon>
        <taxon>Mucoromycota</taxon>
        <taxon>Glomeromycotina</taxon>
        <taxon>Glomeromycetes</taxon>
        <taxon>Diversisporales</taxon>
        <taxon>Gigasporaceae</taxon>
        <taxon>Racocetra</taxon>
    </lineage>
</organism>
<keyword evidence="2" id="KW-1185">Reference proteome</keyword>
<feature type="non-terminal residue" evidence="1">
    <location>
        <position position="145"/>
    </location>
</feature>